<keyword evidence="2" id="KW-1185">Reference proteome</keyword>
<proteinExistence type="predicted"/>
<protein>
    <submittedName>
        <fullName evidence="1">Uncharacterized protein</fullName>
    </submittedName>
</protein>
<organism evidence="1 2">
    <name type="scientific">Ancylostoma ceylanicum</name>
    <dbReference type="NCBI Taxonomy" id="53326"/>
    <lineage>
        <taxon>Eukaryota</taxon>
        <taxon>Metazoa</taxon>
        <taxon>Ecdysozoa</taxon>
        <taxon>Nematoda</taxon>
        <taxon>Chromadorea</taxon>
        <taxon>Rhabditida</taxon>
        <taxon>Rhabditina</taxon>
        <taxon>Rhabditomorpha</taxon>
        <taxon>Strongyloidea</taxon>
        <taxon>Ancylostomatidae</taxon>
        <taxon>Ancylostomatinae</taxon>
        <taxon>Ancylostoma</taxon>
    </lineage>
</organism>
<gene>
    <name evidence="1" type="primary">Acey_s0224.g2693</name>
    <name evidence="1" type="ORF">Y032_0224g2693</name>
</gene>
<sequence>MRFKMKYANLGLENDILVPLCLTKLEGYPKAVAEALPQRVTIGEFQYVLETQSAKFKENGSANQMKAYMDSKHLKMTKDVITYCLELEDLTRKAYPEATEEELSRTRGGKLVSQLINWPEYLQFCTTMELALGESAYEIVEPMAH</sequence>
<dbReference type="EMBL" id="JARK01001560">
    <property type="protein sequence ID" value="EYB89988.1"/>
    <property type="molecule type" value="Genomic_DNA"/>
</dbReference>
<evidence type="ECO:0000313" key="2">
    <source>
        <dbReference type="Proteomes" id="UP000024635"/>
    </source>
</evidence>
<evidence type="ECO:0000313" key="1">
    <source>
        <dbReference type="EMBL" id="EYB89988.1"/>
    </source>
</evidence>
<name>A0A016SH11_9BILA</name>
<accession>A0A016SH11</accession>
<dbReference type="Proteomes" id="UP000024635">
    <property type="component" value="Unassembled WGS sequence"/>
</dbReference>
<dbReference type="STRING" id="53326.A0A016SH11"/>
<comment type="caution">
    <text evidence="1">The sequence shown here is derived from an EMBL/GenBank/DDBJ whole genome shotgun (WGS) entry which is preliminary data.</text>
</comment>
<reference evidence="2" key="1">
    <citation type="journal article" date="2015" name="Nat. Genet.">
        <title>The genome and transcriptome of the zoonotic hookworm Ancylostoma ceylanicum identify infection-specific gene families.</title>
        <authorList>
            <person name="Schwarz E.M."/>
            <person name="Hu Y."/>
            <person name="Antoshechkin I."/>
            <person name="Miller M.M."/>
            <person name="Sternberg P.W."/>
            <person name="Aroian R.V."/>
        </authorList>
    </citation>
    <scope>NUCLEOTIDE SEQUENCE</scope>
    <source>
        <strain evidence="2">HY135</strain>
    </source>
</reference>
<dbReference type="AlphaFoldDB" id="A0A016SH11"/>